<dbReference type="InterPro" id="IPR043504">
    <property type="entry name" value="Peptidase_S1_PA_chymotrypsin"/>
</dbReference>
<sequence length="372" mass="41108">MEGGVAVEAFSPPVSGPRGDVSPAVLRLQMAPRGLRILPPVSFCSEVCGNRPLALGHGTQLRIVGGSDALPGTWPWVVSFQFPTRTGWRHFCAGSLINSRWVLSTAYSESVALGVTQRSRPGPDSQIRKIKRLVDHEKFRPTAHVYDISLIELSEPVECNDYIQPACLPDTHLRRDLLTKCFICGWGITEIKSEGPRANTSDVLQEAEVELVDPYVCNMSWYFTAIRNEHICAMPIEARIDGCRGDGGGPLMCRAENSPRFWVVGINGWGRGCSVQRRPGVFTSTQTFIPWIQKTLNWPPESALVPPYKPTPPPPPPTPSTTRIYPGGKSASPLVRTVSALEFSELKHEIAAFLPKHLMCPQQQPMYQRTGE</sequence>
<dbReference type="PANTHER" id="PTHR24252">
    <property type="entry name" value="ACROSIN-RELATED"/>
    <property type="match status" value="1"/>
</dbReference>
<proteinExistence type="inferred from homology"/>
<keyword evidence="2" id="KW-0645">Protease</keyword>
<reference evidence="8" key="2">
    <citation type="submission" date="2025-09" db="UniProtKB">
        <authorList>
            <consortium name="Ensembl"/>
        </authorList>
    </citation>
    <scope>IDENTIFICATION</scope>
</reference>
<dbReference type="PROSITE" id="PS50240">
    <property type="entry name" value="TRYPSIN_DOM"/>
    <property type="match status" value="1"/>
</dbReference>
<dbReference type="SMART" id="SM00020">
    <property type="entry name" value="Tryp_SPc"/>
    <property type="match status" value="1"/>
</dbReference>
<evidence type="ECO:0000256" key="2">
    <source>
        <dbReference type="ARBA" id="ARBA00022670"/>
    </source>
</evidence>
<dbReference type="Proteomes" id="UP000694545">
    <property type="component" value="Unplaced"/>
</dbReference>
<keyword evidence="5" id="KW-1015">Disulfide bond</keyword>
<dbReference type="GO" id="GO:0006508">
    <property type="term" value="P:proteolysis"/>
    <property type="evidence" value="ECO:0007669"/>
    <property type="project" value="UniProtKB-KW"/>
</dbReference>
<dbReference type="Gene3D" id="2.40.10.10">
    <property type="entry name" value="Trypsin-like serine proteases"/>
    <property type="match status" value="1"/>
</dbReference>
<comment type="similarity">
    <text evidence="6">Belongs to the peptidase S1 family. CLIP subfamily.</text>
</comment>
<dbReference type="InterPro" id="IPR001254">
    <property type="entry name" value="Trypsin_dom"/>
</dbReference>
<keyword evidence="3" id="KW-0378">Hydrolase</keyword>
<dbReference type="GO" id="GO:0004252">
    <property type="term" value="F:serine-type endopeptidase activity"/>
    <property type="evidence" value="ECO:0007669"/>
    <property type="project" value="InterPro"/>
</dbReference>
<dbReference type="PRINTS" id="PR00722">
    <property type="entry name" value="CHYMOTRYPSIN"/>
</dbReference>
<evidence type="ECO:0000256" key="5">
    <source>
        <dbReference type="ARBA" id="ARBA00023157"/>
    </source>
</evidence>
<dbReference type="CDD" id="cd00190">
    <property type="entry name" value="Tryp_SPc"/>
    <property type="match status" value="1"/>
</dbReference>
<accession>A0A8D2LW32</accession>
<dbReference type="GO" id="GO:0007340">
    <property type="term" value="P:acrosome reaction"/>
    <property type="evidence" value="ECO:0007669"/>
    <property type="project" value="TreeGrafter"/>
</dbReference>
<dbReference type="GO" id="GO:0005576">
    <property type="term" value="C:extracellular region"/>
    <property type="evidence" value="ECO:0007669"/>
    <property type="project" value="UniProtKB-ARBA"/>
</dbReference>
<reference evidence="8" key="1">
    <citation type="submission" date="2025-08" db="UniProtKB">
        <authorList>
            <consortium name="Ensembl"/>
        </authorList>
    </citation>
    <scope>IDENTIFICATION</scope>
</reference>
<keyword evidence="9" id="KW-1185">Reference proteome</keyword>
<dbReference type="InterPro" id="IPR001314">
    <property type="entry name" value="Peptidase_S1A"/>
</dbReference>
<organism evidence="8 9">
    <name type="scientific">Varanus komodoensis</name>
    <name type="common">Komodo dragon</name>
    <dbReference type="NCBI Taxonomy" id="61221"/>
    <lineage>
        <taxon>Eukaryota</taxon>
        <taxon>Metazoa</taxon>
        <taxon>Chordata</taxon>
        <taxon>Craniata</taxon>
        <taxon>Vertebrata</taxon>
        <taxon>Euteleostomi</taxon>
        <taxon>Lepidosauria</taxon>
        <taxon>Squamata</taxon>
        <taxon>Bifurcata</taxon>
        <taxon>Unidentata</taxon>
        <taxon>Episquamata</taxon>
        <taxon>Toxicofera</taxon>
        <taxon>Anguimorpha</taxon>
        <taxon>Paleoanguimorpha</taxon>
        <taxon>Varanoidea</taxon>
        <taxon>Varanidae</taxon>
        <taxon>Varanus</taxon>
    </lineage>
</organism>
<evidence type="ECO:0000313" key="8">
    <source>
        <dbReference type="Ensembl" id="ENSVKKP00000027187.1"/>
    </source>
</evidence>
<dbReference type="Pfam" id="PF00089">
    <property type="entry name" value="Trypsin"/>
    <property type="match status" value="1"/>
</dbReference>
<dbReference type="SUPFAM" id="SSF50494">
    <property type="entry name" value="Trypsin-like serine proteases"/>
    <property type="match status" value="1"/>
</dbReference>
<dbReference type="InterPro" id="IPR009003">
    <property type="entry name" value="Peptidase_S1_PA"/>
</dbReference>
<evidence type="ECO:0000313" key="9">
    <source>
        <dbReference type="Proteomes" id="UP000694545"/>
    </source>
</evidence>
<keyword evidence="4" id="KW-0720">Serine protease</keyword>
<comment type="similarity">
    <text evidence="1">Belongs to the peptidase S1 family. Snake venom subfamily.</text>
</comment>
<feature type="domain" description="Peptidase S1" evidence="7">
    <location>
        <begin position="63"/>
        <end position="297"/>
    </location>
</feature>
<dbReference type="Ensembl" id="ENSVKKT00000027851.1">
    <property type="protein sequence ID" value="ENSVKKP00000027187.1"/>
    <property type="gene ID" value="ENSVKKG00000017708.1"/>
</dbReference>
<protein>
    <recommendedName>
        <fullName evidence="7">Peptidase S1 domain-containing protein</fullName>
    </recommendedName>
</protein>
<evidence type="ECO:0000259" key="7">
    <source>
        <dbReference type="PROSITE" id="PS50240"/>
    </source>
</evidence>
<name>A0A8D2LW32_VARKO</name>
<dbReference type="AlphaFoldDB" id="A0A8D2LW32"/>
<evidence type="ECO:0000256" key="1">
    <source>
        <dbReference type="ARBA" id="ARBA00009228"/>
    </source>
</evidence>
<dbReference type="FunFam" id="2.40.10.10:FF:000002">
    <property type="entry name" value="Transmembrane protease serine"/>
    <property type="match status" value="1"/>
</dbReference>
<dbReference type="OMA" id="ICGWGIT"/>
<evidence type="ECO:0000256" key="4">
    <source>
        <dbReference type="ARBA" id="ARBA00022825"/>
    </source>
</evidence>
<evidence type="ECO:0000256" key="3">
    <source>
        <dbReference type="ARBA" id="ARBA00022801"/>
    </source>
</evidence>
<evidence type="ECO:0000256" key="6">
    <source>
        <dbReference type="ARBA" id="ARBA00024195"/>
    </source>
</evidence>
<dbReference type="PANTHER" id="PTHR24252:SF8">
    <property type="entry name" value="ACROSIN"/>
    <property type="match status" value="1"/>
</dbReference>